<feature type="binding site" evidence="4">
    <location>
        <position position="215"/>
    </location>
    <ligand>
        <name>substrate</name>
    </ligand>
</feature>
<reference evidence="6 7" key="1">
    <citation type="journal article" date="2016" name="BMC Genomics">
        <title>Combined genomic and structural analyses of a cultured magnetotactic bacterium reveals its niche adaptation to a dynamic environment.</title>
        <authorList>
            <person name="Araujo A.C."/>
            <person name="Morillo V."/>
            <person name="Cypriano J."/>
            <person name="Teixeira L.C."/>
            <person name="Leao P."/>
            <person name="Lyra S."/>
            <person name="Almeida L.G."/>
            <person name="Bazylinski D.A."/>
            <person name="Vasconcellos A.T."/>
            <person name="Abreu F."/>
            <person name="Lins U."/>
        </authorList>
    </citation>
    <scope>NUCLEOTIDE SEQUENCE [LARGE SCALE GENOMIC DNA]</scope>
    <source>
        <strain evidence="6 7">IT-1</strain>
    </source>
</reference>
<dbReference type="GO" id="GO:0097171">
    <property type="term" value="P:ADP-L-glycero-beta-D-manno-heptose biosynthetic process"/>
    <property type="evidence" value="ECO:0007669"/>
    <property type="project" value="UniProtKB-UniPathway"/>
</dbReference>
<dbReference type="OrthoDB" id="9801785at2"/>
<keyword evidence="7" id="KW-1185">Reference proteome</keyword>
<dbReference type="RefSeq" id="WP_085441586.1">
    <property type="nucleotide sequence ID" value="NZ_LVJN01000018.1"/>
</dbReference>
<dbReference type="CDD" id="cd05248">
    <property type="entry name" value="ADP_GME_SDR_e"/>
    <property type="match status" value="1"/>
</dbReference>
<feature type="binding site" evidence="4">
    <location>
        <begin position="31"/>
        <end position="32"/>
    </location>
    <ligand>
        <name>NADP(+)</name>
        <dbReference type="ChEBI" id="CHEBI:58349"/>
    </ligand>
</feature>
<dbReference type="InterPro" id="IPR001509">
    <property type="entry name" value="Epimerase_deHydtase"/>
</dbReference>
<accession>A0A1Y2K6F7</accession>
<comment type="subunit">
    <text evidence="4">Homopentamer.</text>
</comment>
<sequence>MYIVTGGAGFIGANIVAGLNARGITDILVVDNLERAEKFLNIRDLQIADFMDKREFRHHLETEFFTNMPVQAIFHEGACSDTMEYNGRYMMDNNFTYSKLLLDHAIRRGIPFIYASSAATYGASKAFEEKPENEMPLNVYGYSKLLFDQLVRRYLDQVESTVVGLRYFNVYGPREHQHKGKMASQAYQLYAQIKDHGYCELFEGTGGYANGEQSRDFISVDDVVDFNLFLADSAEPIKGVINLGTGLSRSFNAVAQAVIDTLGTGEIRYKPMPEVLLDKYQNYTCADMTHARAVSGYDKPFLSVEDGVKRYVQWLEARAAE</sequence>
<name>A0A1Y2K6F7_9PROT</name>
<feature type="active site" description="Proton acceptor" evidence="4">
    <location>
        <position position="179"/>
    </location>
</feature>
<feature type="binding site" evidence="4">
    <location>
        <position position="181"/>
    </location>
    <ligand>
        <name>substrate</name>
    </ligand>
</feature>
<keyword evidence="1 4" id="KW-0521">NADP</keyword>
<feature type="binding site" evidence="4">
    <location>
        <position position="179"/>
    </location>
    <ligand>
        <name>NADP(+)</name>
        <dbReference type="ChEBI" id="CHEBI:58349"/>
    </ligand>
</feature>
<dbReference type="Gene3D" id="3.40.50.720">
    <property type="entry name" value="NAD(P)-binding Rossmann-like Domain"/>
    <property type="match status" value="1"/>
</dbReference>
<feature type="binding site" evidence="4">
    <location>
        <position position="144"/>
    </location>
    <ligand>
        <name>NADP(+)</name>
        <dbReference type="ChEBI" id="CHEBI:58349"/>
    </ligand>
</feature>
<dbReference type="GO" id="GO:0005975">
    <property type="term" value="P:carbohydrate metabolic process"/>
    <property type="evidence" value="ECO:0007669"/>
    <property type="project" value="UniProtKB-UniRule"/>
</dbReference>
<feature type="binding site" evidence="4">
    <location>
        <position position="38"/>
    </location>
    <ligand>
        <name>NADP(+)</name>
        <dbReference type="ChEBI" id="CHEBI:58349"/>
    </ligand>
</feature>
<evidence type="ECO:0000259" key="5">
    <source>
        <dbReference type="Pfam" id="PF01370"/>
    </source>
</evidence>
<comment type="domain">
    <text evidence="4">Contains a large N-terminal NADP-binding domain, and a smaller C-terminal substrate-binding domain.</text>
</comment>
<feature type="binding site" evidence="4">
    <location>
        <position position="93"/>
    </location>
    <ligand>
        <name>NADP(+)</name>
        <dbReference type="ChEBI" id="CHEBI:58349"/>
    </ligand>
</feature>
<dbReference type="Gene3D" id="3.90.25.10">
    <property type="entry name" value="UDP-galactose 4-epimerase, domain 1"/>
    <property type="match status" value="1"/>
</dbReference>
<comment type="pathway">
    <text evidence="4">Nucleotide-sugar biosynthesis; ADP-L-glycero-beta-D-manno-heptose biosynthesis; ADP-L-glycero-beta-D-manno-heptose from D-glycero-beta-D-manno-heptose 7-phosphate: step 4/4.</text>
</comment>
<protein>
    <recommendedName>
        <fullName evidence="4">ADP-L-glycero-D-manno-heptose-6-epimerase</fullName>
        <ecNumber evidence="4">5.1.3.20</ecNumber>
    </recommendedName>
    <alternativeName>
        <fullName evidence="4">ADP-L-glycero-beta-D-manno-heptose-6-epimerase</fullName>
        <shortName evidence="4">ADP-glyceromanno-heptose 6-epimerase</shortName>
        <shortName evidence="4">ADP-hep 6-epimerase</shortName>
        <shortName evidence="4">AGME</shortName>
    </alternativeName>
</protein>
<dbReference type="PANTHER" id="PTHR43103:SF3">
    <property type="entry name" value="ADP-L-GLYCERO-D-MANNO-HEPTOSE-6-EPIMERASE"/>
    <property type="match status" value="1"/>
</dbReference>
<evidence type="ECO:0000256" key="3">
    <source>
        <dbReference type="ARBA" id="ARBA00023277"/>
    </source>
</evidence>
<feature type="active site" description="Proton acceptor" evidence="4">
    <location>
        <position position="140"/>
    </location>
</feature>
<feature type="binding site" evidence="4">
    <location>
        <position position="170"/>
    </location>
    <ligand>
        <name>NADP(+)</name>
        <dbReference type="ChEBI" id="CHEBI:58349"/>
    </ligand>
</feature>
<dbReference type="STRING" id="1434232.MAIT1_03052"/>
<comment type="catalytic activity">
    <reaction evidence="4">
        <text>ADP-D-glycero-beta-D-manno-heptose = ADP-L-glycero-beta-D-manno-heptose</text>
        <dbReference type="Rhea" id="RHEA:17577"/>
        <dbReference type="ChEBI" id="CHEBI:59967"/>
        <dbReference type="ChEBI" id="CHEBI:61506"/>
        <dbReference type="EC" id="5.1.3.20"/>
    </reaction>
</comment>
<dbReference type="Proteomes" id="UP000194003">
    <property type="component" value="Unassembled WGS sequence"/>
</dbReference>
<comment type="cofactor">
    <cofactor evidence="4">
        <name>NADP(+)</name>
        <dbReference type="ChEBI" id="CHEBI:58349"/>
    </cofactor>
    <text evidence="4">Binds 1 NADP(+) per subunit.</text>
</comment>
<comment type="similarity">
    <text evidence="4">Belongs to the NAD(P)-dependent epimerase/dehydratase family. HldD subfamily.</text>
</comment>
<evidence type="ECO:0000313" key="6">
    <source>
        <dbReference type="EMBL" id="OSM04938.1"/>
    </source>
</evidence>
<evidence type="ECO:0000313" key="7">
    <source>
        <dbReference type="Proteomes" id="UP000194003"/>
    </source>
</evidence>
<evidence type="ECO:0000256" key="2">
    <source>
        <dbReference type="ARBA" id="ARBA00023235"/>
    </source>
</evidence>
<feature type="binding site" evidence="4">
    <location>
        <begin position="202"/>
        <end position="205"/>
    </location>
    <ligand>
        <name>substrate</name>
    </ligand>
</feature>
<dbReference type="AlphaFoldDB" id="A0A1Y2K6F7"/>
<feature type="binding site" evidence="4">
    <location>
        <position position="188"/>
    </location>
    <ligand>
        <name>substrate</name>
    </ligand>
</feature>
<feature type="domain" description="NAD-dependent epimerase/dehydratase" evidence="5">
    <location>
        <begin position="3"/>
        <end position="244"/>
    </location>
</feature>
<keyword evidence="2 4" id="KW-0413">Isomerase</keyword>
<feature type="binding site" evidence="4">
    <location>
        <begin position="10"/>
        <end position="11"/>
    </location>
    <ligand>
        <name>NADP(+)</name>
        <dbReference type="ChEBI" id="CHEBI:58349"/>
    </ligand>
</feature>
<feature type="binding site" evidence="4">
    <location>
        <begin position="76"/>
        <end position="80"/>
    </location>
    <ligand>
        <name>NADP(+)</name>
        <dbReference type="ChEBI" id="CHEBI:58349"/>
    </ligand>
</feature>
<dbReference type="GO" id="GO:0008712">
    <property type="term" value="F:ADP-glyceromanno-heptose 6-epimerase activity"/>
    <property type="evidence" value="ECO:0007669"/>
    <property type="project" value="UniProtKB-UniRule"/>
</dbReference>
<dbReference type="PANTHER" id="PTHR43103">
    <property type="entry name" value="NUCLEOSIDE-DIPHOSPHATE-SUGAR EPIMERASE"/>
    <property type="match status" value="1"/>
</dbReference>
<dbReference type="HAMAP" id="MF_01601">
    <property type="entry name" value="Heptose_epimerase"/>
    <property type="match status" value="1"/>
</dbReference>
<dbReference type="GO" id="GO:0050661">
    <property type="term" value="F:NADP binding"/>
    <property type="evidence" value="ECO:0007669"/>
    <property type="project" value="InterPro"/>
</dbReference>
<feature type="binding site" evidence="4">
    <location>
        <position position="280"/>
    </location>
    <ligand>
        <name>substrate</name>
    </ligand>
</feature>
<evidence type="ECO:0000256" key="4">
    <source>
        <dbReference type="HAMAP-Rule" id="MF_01601"/>
    </source>
</evidence>
<dbReference type="Pfam" id="PF01370">
    <property type="entry name" value="Epimerase"/>
    <property type="match status" value="1"/>
</dbReference>
<gene>
    <name evidence="4" type="primary">hldD</name>
    <name evidence="6" type="ORF">MAIT1_03052</name>
</gene>
<dbReference type="EMBL" id="LVJN01000018">
    <property type="protein sequence ID" value="OSM04938.1"/>
    <property type="molecule type" value="Genomic_DNA"/>
</dbReference>
<dbReference type="SUPFAM" id="SSF51735">
    <property type="entry name" value="NAD(P)-binding Rossmann-fold domains"/>
    <property type="match status" value="1"/>
</dbReference>
<dbReference type="NCBIfam" id="TIGR02197">
    <property type="entry name" value="heptose_epim"/>
    <property type="match status" value="1"/>
</dbReference>
<dbReference type="InterPro" id="IPR011912">
    <property type="entry name" value="Heptose_epim"/>
</dbReference>
<comment type="function">
    <text evidence="4">Catalyzes the interconversion between ADP-D-glycero-beta-D-manno-heptose and ADP-L-glycero-beta-D-manno-heptose via an epimerization at carbon 6 of the heptose.</text>
</comment>
<dbReference type="UniPathway" id="UPA00356">
    <property type="reaction ID" value="UER00440"/>
</dbReference>
<feature type="binding site" evidence="4">
    <location>
        <position position="53"/>
    </location>
    <ligand>
        <name>NADP(+)</name>
        <dbReference type="ChEBI" id="CHEBI:58349"/>
    </ligand>
</feature>
<dbReference type="InterPro" id="IPR036291">
    <property type="entry name" value="NAD(P)-bd_dom_sf"/>
</dbReference>
<keyword evidence="3 4" id="KW-0119">Carbohydrate metabolism</keyword>
<comment type="caution">
    <text evidence="6">The sequence shown here is derived from an EMBL/GenBank/DDBJ whole genome shotgun (WGS) entry which is preliminary data.</text>
</comment>
<feature type="binding site" evidence="4">
    <location>
        <position position="169"/>
    </location>
    <ligand>
        <name>substrate</name>
    </ligand>
</feature>
<proteinExistence type="inferred from homology"/>
<evidence type="ECO:0000256" key="1">
    <source>
        <dbReference type="ARBA" id="ARBA00022857"/>
    </source>
</evidence>
<organism evidence="6 7">
    <name type="scientific">Magnetofaba australis IT-1</name>
    <dbReference type="NCBI Taxonomy" id="1434232"/>
    <lineage>
        <taxon>Bacteria</taxon>
        <taxon>Pseudomonadati</taxon>
        <taxon>Pseudomonadota</taxon>
        <taxon>Magnetococcia</taxon>
        <taxon>Magnetococcales</taxon>
        <taxon>Magnetococcaceae</taxon>
        <taxon>Magnetofaba</taxon>
    </lineage>
</organism>
<dbReference type="EC" id="5.1.3.20" evidence="4"/>